<evidence type="ECO:0000313" key="2">
    <source>
        <dbReference type="EMBL" id="CAL1689824.1"/>
    </source>
</evidence>
<organism evidence="2 3">
    <name type="scientific">Lasius platythorax</name>
    <dbReference type="NCBI Taxonomy" id="488582"/>
    <lineage>
        <taxon>Eukaryota</taxon>
        <taxon>Metazoa</taxon>
        <taxon>Ecdysozoa</taxon>
        <taxon>Arthropoda</taxon>
        <taxon>Hexapoda</taxon>
        <taxon>Insecta</taxon>
        <taxon>Pterygota</taxon>
        <taxon>Neoptera</taxon>
        <taxon>Endopterygota</taxon>
        <taxon>Hymenoptera</taxon>
        <taxon>Apocrita</taxon>
        <taxon>Aculeata</taxon>
        <taxon>Formicoidea</taxon>
        <taxon>Formicidae</taxon>
        <taxon>Formicinae</taxon>
        <taxon>Lasius</taxon>
        <taxon>Lasius</taxon>
    </lineage>
</organism>
<feature type="region of interest" description="Disordered" evidence="1">
    <location>
        <begin position="68"/>
        <end position="228"/>
    </location>
</feature>
<reference evidence="2" key="1">
    <citation type="submission" date="2024-04" db="EMBL/GenBank/DDBJ databases">
        <authorList>
            <consortium name="Molecular Ecology Group"/>
        </authorList>
    </citation>
    <scope>NUCLEOTIDE SEQUENCE</scope>
</reference>
<feature type="compositionally biased region" description="Basic and acidic residues" evidence="1">
    <location>
        <begin position="721"/>
        <end position="735"/>
    </location>
</feature>
<feature type="region of interest" description="Disordered" evidence="1">
    <location>
        <begin position="635"/>
        <end position="693"/>
    </location>
</feature>
<sequence length="1359" mass="154178">MLTDQIINTTSEERVSSESSDSSPSDLRRRLEDLPSPDEFTLLADRVAALGRRIGRKRELFLRLHGVANRIEENDEREEGEQRVEPWRSCSSGASRSRDARARRRARIRVESSSRCDGDKAMVISRAGGPVDPSKITQGDDDDDKSNPAESSVDRSARDGDRLRLPAIEISRRQSRSSSLSEPSSTRYSSRNNGDSRDIKSAISALRSHRGFAPRDSATKSTDLPSVSPFSLNSVRPKKFGGYRPSSGVIFKHLSSGSESESVDEANRGLSAARKIGNSIETLELSSPESKVVAVNEPIKKMPIIMSARNDIIGSILPNLLPSSRSLDDDNLDRRISQDTSRSCVVGRVNRDGYMMKACNELEKITRDVVKTAFDERARCEELVTKTCNEFQIEPKYEDTHDKRNEMPRNTLTFSARSFTSESAKLVTSICNEQIHDDPVMKTSNEFKQSDFEDKRNQKEETESYRCNTPKIHRDDIEDQFIFNRPMDQLNFEVNSSENIDGDVLDTSEWNRLTSLYTQGAVETPHLTERIQSDTLEEALSSRASGPFESEGHSRSSRTPKIYLQKEALSSRRSQNNDVDTSDNCDREIITKVPALVLNSHDISYSTSADSREYSATRPLDPRALIRALSDVSLKRRRQEENVPRKREDFYRHDKDAIDPSSRSPSNFPVKGETWRVPRSSSTSESPRKSLSRVPSRIPIRIYSSKTVSATGANELSGYYKHPENSNKNDEEAKFLDQNSVRSEVDESVARRRSSVNSSCSRVHERDSSLIVRSRNGDIQVKSGTFVPDDKGTKYEADDHALGSVTSSNSRDPQSTPFGDYIYDRTGRFSETRFGVKNFQPVLFDKTVYSGDRDYAKTDDESPCMFKNKENDESSRIESSRNVEENFTWRTEDDCASINDEENPEDVKDKDYYSAYDEKPKELYLRTKEHFKLAIERTCEPASPFTIQHLHLDPSSEIEKSARKQQAGDDLEFNGDQLSFDPSPAKVAQESENLTFQIQRKQELSEIASSAFNLNYEKRKKKSQERFPFTISEGSAIKHQDTSDYLSPDKNLDCTEKTNDQLEEKTVHRLQMHPSITRLATSGLEDTVADILCCVAQEQKEVESSSKSRMKALVRIFSSKLRRAPKKQPNDNKTSEPAKVIYENRACQVDSKANSCSGDSSTEEAHRMNFDKSSSNRWIDYRVAKCSSTLVSSENIIKTESLQAVAQKHPYRRYERDDLWIQDIKDPSFDVNKDNDASQREDRTNKESSPKDPYSIFLAKNLQSDKLSESNIHSYFPKQQCDVLISDHVAPSDGQSKQSIDRKIPSNVIPEEIEENPTGCLCWRLCRIIAPSKYRSSIRDQVSSSRTKRSSFLLWKRKT</sequence>
<feature type="region of interest" description="Disordered" evidence="1">
    <location>
        <begin position="537"/>
        <end position="561"/>
    </location>
</feature>
<feature type="compositionally biased region" description="Polar residues" evidence="1">
    <location>
        <begin position="219"/>
        <end position="228"/>
    </location>
</feature>
<feature type="compositionally biased region" description="Polar residues" evidence="1">
    <location>
        <begin position="1"/>
        <end position="10"/>
    </location>
</feature>
<feature type="region of interest" description="Disordered" evidence="1">
    <location>
        <begin position="444"/>
        <end position="464"/>
    </location>
</feature>
<evidence type="ECO:0000313" key="3">
    <source>
        <dbReference type="Proteomes" id="UP001497644"/>
    </source>
</evidence>
<dbReference type="EMBL" id="OZ034832">
    <property type="protein sequence ID" value="CAL1689824.1"/>
    <property type="molecule type" value="Genomic_DNA"/>
</dbReference>
<evidence type="ECO:0000256" key="1">
    <source>
        <dbReference type="SAM" id="MobiDB-lite"/>
    </source>
</evidence>
<feature type="region of interest" description="Disordered" evidence="1">
    <location>
        <begin position="566"/>
        <end position="585"/>
    </location>
</feature>
<protein>
    <submittedName>
        <fullName evidence="2">Uncharacterized protein</fullName>
    </submittedName>
</protein>
<feature type="compositionally biased region" description="Basic and acidic residues" evidence="1">
    <location>
        <begin position="108"/>
        <end position="120"/>
    </location>
</feature>
<feature type="compositionally biased region" description="Basic and acidic residues" evidence="1">
    <location>
        <begin position="638"/>
        <end position="658"/>
    </location>
</feature>
<feature type="region of interest" description="Disordered" evidence="1">
    <location>
        <begin position="716"/>
        <end position="768"/>
    </location>
</feature>
<feature type="region of interest" description="Disordered" evidence="1">
    <location>
        <begin position="1"/>
        <end position="34"/>
    </location>
</feature>
<feature type="compositionally biased region" description="Basic and acidic residues" evidence="1">
    <location>
        <begin position="1227"/>
        <end position="1250"/>
    </location>
</feature>
<proteinExistence type="predicted"/>
<feature type="compositionally biased region" description="Basic and acidic residues" evidence="1">
    <location>
        <begin position="448"/>
        <end position="464"/>
    </location>
</feature>
<gene>
    <name evidence="2" type="ORF">LPLAT_LOCUS14661</name>
</gene>
<feature type="region of interest" description="Disordered" evidence="1">
    <location>
        <begin position="1227"/>
        <end position="1253"/>
    </location>
</feature>
<keyword evidence="3" id="KW-1185">Reference proteome</keyword>
<feature type="compositionally biased region" description="Basic and acidic residues" evidence="1">
    <location>
        <begin position="152"/>
        <end position="164"/>
    </location>
</feature>
<accession>A0AAV2PE45</accession>
<feature type="compositionally biased region" description="Low complexity" evidence="1">
    <location>
        <begin position="176"/>
        <end position="191"/>
    </location>
</feature>
<dbReference type="Proteomes" id="UP001497644">
    <property type="component" value="Chromosome 9"/>
</dbReference>
<name>A0AAV2PE45_9HYME</name>